<dbReference type="InterPro" id="IPR036866">
    <property type="entry name" value="RibonucZ/Hydroxyglut_hydro"/>
</dbReference>
<dbReference type="PANTHER" id="PTHR42951:SF22">
    <property type="entry name" value="METALLO BETA-LACTAMASE SUPERFAMILY LIPOPROTEIN"/>
    <property type="match status" value="1"/>
</dbReference>
<dbReference type="Gene3D" id="3.60.15.10">
    <property type="entry name" value="Ribonuclease Z/Hydroxyacylglutathione hydrolase-like"/>
    <property type="match status" value="1"/>
</dbReference>
<reference evidence="3" key="1">
    <citation type="journal article" date="2014" name="Int. J. Syst. Evol. Microbiol.">
        <title>Complete genome sequence of Corynebacterium casei LMG S-19264T (=DSM 44701T), isolated from a smear-ripened cheese.</title>
        <authorList>
            <consortium name="US DOE Joint Genome Institute (JGI-PGF)"/>
            <person name="Walter F."/>
            <person name="Albersmeier A."/>
            <person name="Kalinowski J."/>
            <person name="Ruckert C."/>
        </authorList>
    </citation>
    <scope>NUCLEOTIDE SEQUENCE</scope>
    <source>
        <strain evidence="3">JCM 5069</strain>
    </source>
</reference>
<proteinExistence type="predicted"/>
<name>A0A919KV02_9ACTN</name>
<dbReference type="SMART" id="SM00849">
    <property type="entry name" value="Lactamase_B"/>
    <property type="match status" value="1"/>
</dbReference>
<sequence length="375" mass="40045">MTSESRDSNVTRSSSRRVLLKGAALGTVVPAAAALLGPVLATPAAAATPVTAAGAATSSALPDFAPVPAASLGPAVNSEGYFVGCISGNLYWVTDSYYQAMFLTTREGVVLVDAPPTLGHNLMRAIQDVTRPLGRPSRVTHMVYSHNHADHIGAAGLFGDRVERIAHVQTREILRRAADPDRPLPTVTFKNNLVVEVGGERLELAYHGPNHSPDNIFIHAPAYATLMVVDVVFPGWTPFKNLAESQDIPGWIAAHETARSYPWTTLVGGHLGRLGTRTDLDVQRGYVSDLQDSVRTTLSTLDPTPFFEKYGATGNGWAIFKTYLDAATQQAAAPVISAYLGRLAAADVFTSENAAAMINSMRIDYDVLGPFGNHP</sequence>
<keyword evidence="4" id="KW-1185">Reference proteome</keyword>
<evidence type="ECO:0000256" key="1">
    <source>
        <dbReference type="SAM" id="SignalP"/>
    </source>
</evidence>
<organism evidence="3 4">
    <name type="scientific">Streptomyces sulfonofaciens</name>
    <dbReference type="NCBI Taxonomy" id="68272"/>
    <lineage>
        <taxon>Bacteria</taxon>
        <taxon>Bacillati</taxon>
        <taxon>Actinomycetota</taxon>
        <taxon>Actinomycetes</taxon>
        <taxon>Kitasatosporales</taxon>
        <taxon>Streptomycetaceae</taxon>
        <taxon>Streptomyces</taxon>
    </lineage>
</organism>
<dbReference type="InterPro" id="IPR006311">
    <property type="entry name" value="TAT_signal"/>
</dbReference>
<reference evidence="3" key="2">
    <citation type="submission" date="2020-09" db="EMBL/GenBank/DDBJ databases">
        <authorList>
            <person name="Sun Q."/>
            <person name="Ohkuma M."/>
        </authorList>
    </citation>
    <scope>NUCLEOTIDE SEQUENCE</scope>
    <source>
        <strain evidence="3">JCM 5069</strain>
    </source>
</reference>
<dbReference type="SUPFAM" id="SSF56281">
    <property type="entry name" value="Metallo-hydrolase/oxidoreductase"/>
    <property type="match status" value="1"/>
</dbReference>
<dbReference type="CDD" id="cd16276">
    <property type="entry name" value="metallo-hydrolase-like_MBL-fold"/>
    <property type="match status" value="1"/>
</dbReference>
<comment type="caution">
    <text evidence="3">The sequence shown here is derived from an EMBL/GenBank/DDBJ whole genome shotgun (WGS) entry which is preliminary data.</text>
</comment>
<feature type="chain" id="PRO_5037411828" evidence="1">
    <location>
        <begin position="47"/>
        <end position="375"/>
    </location>
</feature>
<evidence type="ECO:0000313" key="4">
    <source>
        <dbReference type="Proteomes" id="UP000603708"/>
    </source>
</evidence>
<dbReference type="PANTHER" id="PTHR42951">
    <property type="entry name" value="METALLO-BETA-LACTAMASE DOMAIN-CONTAINING"/>
    <property type="match status" value="1"/>
</dbReference>
<dbReference type="Pfam" id="PF00753">
    <property type="entry name" value="Lactamase_B"/>
    <property type="match status" value="1"/>
</dbReference>
<feature type="domain" description="Metallo-beta-lactamase" evidence="2">
    <location>
        <begin position="97"/>
        <end position="270"/>
    </location>
</feature>
<dbReference type="Proteomes" id="UP000603708">
    <property type="component" value="Unassembled WGS sequence"/>
</dbReference>
<evidence type="ECO:0000259" key="2">
    <source>
        <dbReference type="SMART" id="SM00849"/>
    </source>
</evidence>
<evidence type="ECO:0000313" key="3">
    <source>
        <dbReference type="EMBL" id="GHH73497.1"/>
    </source>
</evidence>
<dbReference type="InterPro" id="IPR001279">
    <property type="entry name" value="Metallo-B-lactamas"/>
</dbReference>
<dbReference type="PROSITE" id="PS51318">
    <property type="entry name" value="TAT"/>
    <property type="match status" value="1"/>
</dbReference>
<gene>
    <name evidence="3" type="ORF">GCM10018793_12140</name>
</gene>
<feature type="signal peptide" evidence="1">
    <location>
        <begin position="1"/>
        <end position="46"/>
    </location>
</feature>
<accession>A0A919KV02</accession>
<dbReference type="AlphaFoldDB" id="A0A919KV02"/>
<dbReference type="RefSeq" id="WP_189929866.1">
    <property type="nucleotide sequence ID" value="NZ_BNCD01000003.1"/>
</dbReference>
<dbReference type="InterPro" id="IPR050855">
    <property type="entry name" value="NDM-1-like"/>
</dbReference>
<protein>
    <submittedName>
        <fullName evidence="3">MBL fold metallo-hydrolase</fullName>
    </submittedName>
</protein>
<keyword evidence="1" id="KW-0732">Signal</keyword>
<dbReference type="EMBL" id="BNCD01000003">
    <property type="protein sequence ID" value="GHH73497.1"/>
    <property type="molecule type" value="Genomic_DNA"/>
</dbReference>